<accession>A0A3A9JEP6</accession>
<dbReference type="PANTHER" id="PTHR33969">
    <property type="entry name" value="SEGREGATION AND CONDENSATION PROTEIN A"/>
    <property type="match status" value="1"/>
</dbReference>
<dbReference type="Gene3D" id="6.10.250.2410">
    <property type="match status" value="1"/>
</dbReference>
<sequence length="261" mass="28616">MPESPADLPPPSRAPVLEVEGFAGPLDFLVEMVRRERVDLRQLSILALIDQFVAALETSAEQVPLEQRGNWVVLASQLVLLKSQMLAPASRAEAEGAAQAALRQFARLEELAAMRAAAGWLAARPQLGHEVHARGQREQQGRPRAERILAFLEATLVMLEGRIGREADPPVPYRPPTVELFRVPEALARLRQMLALRPEGGSLQSFLPRMAGPPGSMRLKRRSALASTFLAGLELARDGDVRLEQAAPFQEVLITPRPAQS</sequence>
<reference evidence="2 5" key="1">
    <citation type="submission" date="2018-09" db="EMBL/GenBank/DDBJ databases">
        <title>Roseomonas sp. nov., isolated from feces of Tibetan antelopes in the Qinghai-Tibet plateau, China.</title>
        <authorList>
            <person name="Tian Z."/>
        </authorList>
    </citation>
    <scope>NUCLEOTIDE SEQUENCE [LARGE SCALE GENOMIC DNA]</scope>
    <source>
        <strain evidence="3 4">Z23</strain>
        <strain evidence="2 5">Z24</strain>
    </source>
</reference>
<dbReference type="Proteomes" id="UP000274097">
    <property type="component" value="Unassembled WGS sequence"/>
</dbReference>
<evidence type="ECO:0000313" key="5">
    <source>
        <dbReference type="Proteomes" id="UP000278036"/>
    </source>
</evidence>
<dbReference type="RefSeq" id="WP_120637508.1">
    <property type="nucleotide sequence ID" value="NZ_RAQU01000025.1"/>
</dbReference>
<dbReference type="InterPro" id="IPR003768">
    <property type="entry name" value="ScpA"/>
</dbReference>
<dbReference type="Proteomes" id="UP000278036">
    <property type="component" value="Unassembled WGS sequence"/>
</dbReference>
<comment type="caution">
    <text evidence="2">The sequence shown here is derived from an EMBL/GenBank/DDBJ whole genome shotgun (WGS) entry which is preliminary data.</text>
</comment>
<evidence type="ECO:0000313" key="2">
    <source>
        <dbReference type="EMBL" id="RKK05022.1"/>
    </source>
</evidence>
<evidence type="ECO:0000313" key="4">
    <source>
        <dbReference type="Proteomes" id="UP000274097"/>
    </source>
</evidence>
<dbReference type="InParanoid" id="A0A3A9JEP6"/>
<dbReference type="Pfam" id="PF02616">
    <property type="entry name" value="SMC_ScpA"/>
    <property type="match status" value="1"/>
</dbReference>
<dbReference type="EMBL" id="RAQU01000025">
    <property type="protein sequence ID" value="RKK05022.1"/>
    <property type="molecule type" value="Genomic_DNA"/>
</dbReference>
<gene>
    <name evidence="2" type="ORF">D6Z83_06450</name>
    <name evidence="3" type="ORF">EBE87_15680</name>
</gene>
<dbReference type="EMBL" id="RFLX01000011">
    <property type="protein sequence ID" value="RMI20571.1"/>
    <property type="molecule type" value="Genomic_DNA"/>
</dbReference>
<evidence type="ECO:0000256" key="1">
    <source>
        <dbReference type="ARBA" id="ARBA00044777"/>
    </source>
</evidence>
<organism evidence="2 5">
    <name type="scientific">Teichococcus wenyumeiae</name>
    <dbReference type="NCBI Taxonomy" id="2478470"/>
    <lineage>
        <taxon>Bacteria</taxon>
        <taxon>Pseudomonadati</taxon>
        <taxon>Pseudomonadota</taxon>
        <taxon>Alphaproteobacteria</taxon>
        <taxon>Acetobacterales</taxon>
        <taxon>Roseomonadaceae</taxon>
        <taxon>Roseomonas</taxon>
    </lineage>
</organism>
<dbReference type="PANTHER" id="PTHR33969:SF2">
    <property type="entry name" value="SEGREGATION AND CONDENSATION PROTEIN A"/>
    <property type="match status" value="1"/>
</dbReference>
<evidence type="ECO:0000313" key="3">
    <source>
        <dbReference type="EMBL" id="RMI20571.1"/>
    </source>
</evidence>
<dbReference type="OrthoDB" id="7281541at2"/>
<dbReference type="AlphaFoldDB" id="A0A3A9JEP6"/>
<name>A0A3A9JEP6_9PROT</name>
<keyword evidence="4" id="KW-1185">Reference proteome</keyword>
<proteinExistence type="predicted"/>
<protein>
    <recommendedName>
        <fullName evidence="1">Segregation and condensation protein A</fullName>
    </recommendedName>
</protein>